<sequence>MIYTVTMIDSFKNEQNAKFSSPVSNTKAIYWMPDDSWIAGYFTDLKEAIQSVIDNVADVFEHCYNYAVIEGYEEGFYPVAELTKWFKYDAKSDKAFEIEPPLHNNVRGYAF</sequence>
<proteinExistence type="predicted"/>
<evidence type="ECO:0000313" key="1">
    <source>
        <dbReference type="EMBL" id="DAG04875.1"/>
    </source>
</evidence>
<organism evidence="1">
    <name type="scientific">Siphoviridae sp. ctGa111</name>
    <dbReference type="NCBI Taxonomy" id="2825413"/>
    <lineage>
        <taxon>Viruses</taxon>
        <taxon>Duplodnaviria</taxon>
        <taxon>Heunggongvirae</taxon>
        <taxon>Uroviricota</taxon>
        <taxon>Caudoviricetes</taxon>
    </lineage>
</organism>
<reference evidence="1" key="1">
    <citation type="journal article" date="2021" name="Proc. Natl. Acad. Sci. U.S.A.">
        <title>A Catalog of Tens of Thousands of Viruses from Human Metagenomes Reveals Hidden Associations with Chronic Diseases.</title>
        <authorList>
            <person name="Tisza M.J."/>
            <person name="Buck C.B."/>
        </authorList>
    </citation>
    <scope>NUCLEOTIDE SEQUENCE</scope>
    <source>
        <strain evidence="1">CtGa111</strain>
    </source>
</reference>
<name>A0A8S5VE38_9CAUD</name>
<protein>
    <submittedName>
        <fullName evidence="1">Uncharacterized protein</fullName>
    </submittedName>
</protein>
<accession>A0A8S5VE38</accession>
<dbReference type="EMBL" id="BK016245">
    <property type="protein sequence ID" value="DAG04875.1"/>
    <property type="molecule type" value="Genomic_DNA"/>
</dbReference>